<evidence type="ECO:0000313" key="1">
    <source>
        <dbReference type="EMBL" id="OAD70950.1"/>
    </source>
</evidence>
<dbReference type="GeneID" id="29004175"/>
<name>A0A163DFV0_PHYB8</name>
<dbReference type="InParanoid" id="A0A163DFV0"/>
<organism evidence="1 2">
    <name type="scientific">Phycomyces blakesleeanus (strain ATCC 8743b / DSM 1359 / FGSC 10004 / NBRC 33097 / NRRL 1555)</name>
    <dbReference type="NCBI Taxonomy" id="763407"/>
    <lineage>
        <taxon>Eukaryota</taxon>
        <taxon>Fungi</taxon>
        <taxon>Fungi incertae sedis</taxon>
        <taxon>Mucoromycota</taxon>
        <taxon>Mucoromycotina</taxon>
        <taxon>Mucoromycetes</taxon>
        <taxon>Mucorales</taxon>
        <taxon>Phycomycetaceae</taxon>
        <taxon>Phycomyces</taxon>
    </lineage>
</organism>
<sequence length="258" mass="29210">MNAHMNTFAADAPIRFNYKINLIAGRDRLLVESLIHRHPSYAGHGQSGAAWDEILKKVKDAGGKGNEIGVSTLKQRHKNLVKQFKARQTQEKKMTGSNESYSDLDQLLFQLVELEAEGDRGKAMKKQLASEEEVQKQAAAGKVVERATLLKSNNPLRVVEQKKWTDKVEGSSSGHLVGQSTADFSDAREMLKSFRDELSSMVAGISDGEVLTSMRRLEENVERGFLAIETRQRTLEQRQTLLEERQARFEYNMQRYLL</sequence>
<keyword evidence="2" id="KW-1185">Reference proteome</keyword>
<reference evidence="2" key="1">
    <citation type="submission" date="2015-06" db="EMBL/GenBank/DDBJ databases">
        <title>Expansion of signal transduction pathways in fungi by whole-genome duplication.</title>
        <authorList>
            <consortium name="DOE Joint Genome Institute"/>
            <person name="Corrochano L.M."/>
            <person name="Kuo A."/>
            <person name="Marcet-Houben M."/>
            <person name="Polaino S."/>
            <person name="Salamov A."/>
            <person name="Villalobos J.M."/>
            <person name="Alvarez M.I."/>
            <person name="Avalos J."/>
            <person name="Benito E.P."/>
            <person name="Benoit I."/>
            <person name="Burger G."/>
            <person name="Camino L.P."/>
            <person name="Canovas D."/>
            <person name="Cerda-Olmedo E."/>
            <person name="Cheng J.-F."/>
            <person name="Dominguez A."/>
            <person name="Elias M."/>
            <person name="Eslava A.P."/>
            <person name="Glaser F."/>
            <person name="Grimwood J."/>
            <person name="Gutierrez G."/>
            <person name="Heitman J."/>
            <person name="Henrissat B."/>
            <person name="Iturriaga E.A."/>
            <person name="Lang B.F."/>
            <person name="Lavin J.L."/>
            <person name="Lee S."/>
            <person name="Li W."/>
            <person name="Lindquist E."/>
            <person name="Lopez-Garcia S."/>
            <person name="Luque E.M."/>
            <person name="Marcos A.T."/>
            <person name="Martin J."/>
            <person name="McCluskey K."/>
            <person name="Medina H.R."/>
            <person name="Miralles-Duran A."/>
            <person name="Miyazaki A."/>
            <person name="Munoz-Torres E."/>
            <person name="Oguiza J.A."/>
            <person name="Ohm R."/>
            <person name="Olmedo M."/>
            <person name="Orejas M."/>
            <person name="Ortiz-Castellanos L."/>
            <person name="Pisabarro A.G."/>
            <person name="Rodriguez-Romero J."/>
            <person name="Ruiz-Herrera J."/>
            <person name="Ruiz-Vazquez R."/>
            <person name="Sanz C."/>
            <person name="Schackwitz W."/>
            <person name="Schmutz J."/>
            <person name="Shahriari M."/>
            <person name="Shelest E."/>
            <person name="Silva-Franco F."/>
            <person name="Soanes D."/>
            <person name="Syed K."/>
            <person name="Tagua V.G."/>
            <person name="Talbot N.J."/>
            <person name="Thon M."/>
            <person name="De vries R.P."/>
            <person name="Wiebenga A."/>
            <person name="Yadav J.S."/>
            <person name="Braun E.L."/>
            <person name="Baker S."/>
            <person name="Garre V."/>
            <person name="Horwitz B."/>
            <person name="Torres-Martinez S."/>
            <person name="Idnurm A."/>
            <person name="Herrera-Estrella A."/>
            <person name="Gabaldon T."/>
            <person name="Grigoriev I.V."/>
        </authorList>
    </citation>
    <scope>NUCLEOTIDE SEQUENCE [LARGE SCALE GENOMIC DNA]</scope>
    <source>
        <strain evidence="2">NRRL 1555(-)</strain>
    </source>
</reference>
<dbReference type="OrthoDB" id="2158812at2759"/>
<dbReference type="EMBL" id="KV440987">
    <property type="protein sequence ID" value="OAD70950.1"/>
    <property type="molecule type" value="Genomic_DNA"/>
</dbReference>
<dbReference type="VEuPathDB" id="FungiDB:PHYBLDRAFT_77558"/>
<accession>A0A163DFV0</accession>
<protein>
    <submittedName>
        <fullName evidence="1">Uncharacterized protein</fullName>
    </submittedName>
</protein>
<proteinExistence type="predicted"/>
<gene>
    <name evidence="1" type="ORF">PHYBLDRAFT_77558</name>
</gene>
<dbReference type="RefSeq" id="XP_018288990.1">
    <property type="nucleotide sequence ID" value="XM_018443270.1"/>
</dbReference>
<evidence type="ECO:0000313" key="2">
    <source>
        <dbReference type="Proteomes" id="UP000077315"/>
    </source>
</evidence>
<dbReference type="Proteomes" id="UP000077315">
    <property type="component" value="Unassembled WGS sequence"/>
</dbReference>
<dbReference type="AlphaFoldDB" id="A0A163DFV0"/>